<organism evidence="3 4">
    <name type="scientific">Halomonas daqiaonensis</name>
    <dbReference type="NCBI Taxonomy" id="650850"/>
    <lineage>
        <taxon>Bacteria</taxon>
        <taxon>Pseudomonadati</taxon>
        <taxon>Pseudomonadota</taxon>
        <taxon>Gammaproteobacteria</taxon>
        <taxon>Oceanospirillales</taxon>
        <taxon>Halomonadaceae</taxon>
        <taxon>Halomonas</taxon>
    </lineage>
</organism>
<protein>
    <submittedName>
        <fullName evidence="3">Uncharacterized protein</fullName>
    </submittedName>
</protein>
<dbReference type="OrthoDB" id="9759948at2"/>
<sequence length="430" mass="47811">MFGGYEAKYSRAPFYRNTALYSEREMRDLWHYRLSLSDADRELLVAHLFEVIGQDFDYRFLTQNCASRIARTLKLVVEKDLTPGNAPWVAPETLVRAIGEAVVDGKPLLKGTEHAPSRRLQTEWRYQALAAQEQQAARAVWPAVDTLDLEAAAYRELPARRRAAVLDTLLGHAAFLKQTGDEPGLAERERQLLQARLRLPTGSEPLEPGDQVPLHEATPPARVSVAGIHNDELGGAARVTLRPLQYDLLDSNATRMPNAALEIGRTEVDIGDDGPQLRRLTLFHVTNLHARSVPLPALPDVAWHASAGIERGRLECQRCLEGHATLLAGKSQRLGRHLPFAIIGGRLRSERHQAGPVAPMAQLGVLSSWSAHQRSLLQVTHVDAFKGEAGRRTRWQFQHRLALGKALDLRAGLEGDDEAHEVSLGVSWYY</sequence>
<name>A0A1H7SQ66_9GAMM</name>
<evidence type="ECO:0000313" key="4">
    <source>
        <dbReference type="Proteomes" id="UP000198807"/>
    </source>
</evidence>
<dbReference type="EMBL" id="FOBC01000015">
    <property type="protein sequence ID" value="SEL73637.1"/>
    <property type="molecule type" value="Genomic_DNA"/>
</dbReference>
<evidence type="ECO:0000259" key="1">
    <source>
        <dbReference type="Pfam" id="PF13387"/>
    </source>
</evidence>
<reference evidence="4" key="1">
    <citation type="submission" date="2016-10" db="EMBL/GenBank/DDBJ databases">
        <authorList>
            <person name="Varghese N."/>
            <person name="Submissions S."/>
        </authorList>
    </citation>
    <scope>NUCLEOTIDE SEQUENCE [LARGE SCALE GENOMIC DNA]</scope>
    <source>
        <strain evidence="4">CGMCC 1.9150</strain>
    </source>
</reference>
<dbReference type="InterPro" id="IPR025178">
    <property type="entry name" value="Lnb_N"/>
</dbReference>
<dbReference type="RefSeq" id="WP_089714135.1">
    <property type="nucleotide sequence ID" value="NZ_FOBC01000015.1"/>
</dbReference>
<proteinExistence type="predicted"/>
<gene>
    <name evidence="3" type="ORF">SAMN04488129_11516</name>
</gene>
<evidence type="ECO:0000313" key="3">
    <source>
        <dbReference type="EMBL" id="SEL73637.1"/>
    </source>
</evidence>
<dbReference type="Pfam" id="PF13387">
    <property type="entry name" value="Lnb_N"/>
    <property type="match status" value="1"/>
</dbReference>
<dbReference type="InterPro" id="IPR057162">
    <property type="entry name" value="DUF7840"/>
</dbReference>
<feature type="domain" description="DUF7840" evidence="2">
    <location>
        <begin position="220"/>
        <end position="429"/>
    </location>
</feature>
<feature type="domain" description="Lnb N-terminal periplasmic" evidence="1">
    <location>
        <begin position="1"/>
        <end position="79"/>
    </location>
</feature>
<dbReference type="Pfam" id="PF25222">
    <property type="entry name" value="DUF7840"/>
    <property type="match status" value="1"/>
</dbReference>
<keyword evidence="4" id="KW-1185">Reference proteome</keyword>
<accession>A0A1H7SQ66</accession>
<dbReference type="AlphaFoldDB" id="A0A1H7SQ66"/>
<dbReference type="Proteomes" id="UP000198807">
    <property type="component" value="Unassembled WGS sequence"/>
</dbReference>
<evidence type="ECO:0000259" key="2">
    <source>
        <dbReference type="Pfam" id="PF25222"/>
    </source>
</evidence>